<dbReference type="InterPro" id="IPR013087">
    <property type="entry name" value="Znf_C2H2_type"/>
</dbReference>
<feature type="compositionally biased region" description="Polar residues" evidence="10">
    <location>
        <begin position="101"/>
        <end position="124"/>
    </location>
</feature>
<dbReference type="SUPFAM" id="SSF57667">
    <property type="entry name" value="beta-beta-alpha zinc fingers"/>
    <property type="match status" value="1"/>
</dbReference>
<evidence type="ECO:0000256" key="7">
    <source>
        <dbReference type="ARBA" id="ARBA00023163"/>
    </source>
</evidence>
<feature type="compositionally biased region" description="Low complexity" evidence="10">
    <location>
        <begin position="658"/>
        <end position="681"/>
    </location>
</feature>
<organism evidence="12 13">
    <name type="scientific">Marasmiellus scandens</name>
    <dbReference type="NCBI Taxonomy" id="2682957"/>
    <lineage>
        <taxon>Eukaryota</taxon>
        <taxon>Fungi</taxon>
        <taxon>Dikarya</taxon>
        <taxon>Basidiomycota</taxon>
        <taxon>Agaricomycotina</taxon>
        <taxon>Agaricomycetes</taxon>
        <taxon>Agaricomycetidae</taxon>
        <taxon>Agaricales</taxon>
        <taxon>Marasmiineae</taxon>
        <taxon>Omphalotaceae</taxon>
        <taxon>Marasmiellus</taxon>
    </lineage>
</organism>
<dbReference type="PROSITE" id="PS50157">
    <property type="entry name" value="ZINC_FINGER_C2H2_2"/>
    <property type="match status" value="2"/>
</dbReference>
<gene>
    <name evidence="12" type="ORF">VKT23_003444</name>
</gene>
<evidence type="ECO:0000259" key="11">
    <source>
        <dbReference type="PROSITE" id="PS50157"/>
    </source>
</evidence>
<feature type="compositionally biased region" description="Low complexity" evidence="10">
    <location>
        <begin position="561"/>
        <end position="574"/>
    </location>
</feature>
<feature type="domain" description="C2H2-type" evidence="11">
    <location>
        <begin position="42"/>
        <end position="71"/>
    </location>
</feature>
<keyword evidence="8" id="KW-0539">Nucleus</keyword>
<dbReference type="Proteomes" id="UP001498398">
    <property type="component" value="Unassembled WGS sequence"/>
</dbReference>
<feature type="compositionally biased region" description="Pro residues" evidence="10">
    <location>
        <begin position="647"/>
        <end position="657"/>
    </location>
</feature>
<dbReference type="EMBL" id="JBANRG010000003">
    <property type="protein sequence ID" value="KAK7468947.1"/>
    <property type="molecule type" value="Genomic_DNA"/>
</dbReference>
<evidence type="ECO:0000256" key="6">
    <source>
        <dbReference type="ARBA" id="ARBA00023015"/>
    </source>
</evidence>
<dbReference type="Pfam" id="PF00096">
    <property type="entry name" value="zf-C2H2"/>
    <property type="match status" value="2"/>
</dbReference>
<dbReference type="PROSITE" id="PS00028">
    <property type="entry name" value="ZINC_FINGER_C2H2_1"/>
    <property type="match status" value="2"/>
</dbReference>
<feature type="region of interest" description="Disordered" evidence="10">
    <location>
        <begin position="605"/>
        <end position="709"/>
    </location>
</feature>
<evidence type="ECO:0000256" key="1">
    <source>
        <dbReference type="ARBA" id="ARBA00004123"/>
    </source>
</evidence>
<dbReference type="InterPro" id="IPR036236">
    <property type="entry name" value="Znf_C2H2_sf"/>
</dbReference>
<comment type="subcellular location">
    <subcellularLocation>
        <location evidence="1">Nucleus</location>
    </subcellularLocation>
</comment>
<feature type="compositionally biased region" description="Low complexity" evidence="10">
    <location>
        <begin position="492"/>
        <end position="501"/>
    </location>
</feature>
<dbReference type="PANTHER" id="PTHR47428">
    <property type="entry name" value="REGULATORY PROTEIN MIG1-RELATED"/>
    <property type="match status" value="1"/>
</dbReference>
<sequence>MANQEKQVPRPYRCPYALCGRAFSRLEHQTRHIRTHTGEKPFVCHFPACEKRFSRSDELTRHSRIHNNDASGSKKAKPTHQVKKKARSRANSDDEGESYARPTSISSSDHPQARRSTQQSPFTTLSSVAMDQLYALERAEALRRAEYEAMHAAALRRAEFETRHLPPNPYPAANTNPYPQHSLHSIHHSHHSYHNQDTRQVKSATTSPVSTPLYAPAPETHKSYFGMSNERDRDADDEDEPDLEKDKANKRRMSGPAWYMTPMTPASSSSTSGSALTTSRSTGHIVGQGRDHHYVHGAHPYPSSRPHSRPHSPHNHRAHRTRTPSPASSDSEDDGAGNHVHMRSRPRARSNAMAMGPPSHRMVKSTPNTPGVAEHASLPHHSSTTTTQLNTPAYTPSTSPFLGPMRGLNLHSAAPSASASRAGSPVPFMLDSGVSGGGEVERERVSYHGHSSHHGHHHGHGHQPYPVHFERHGLVHGKDREKETMGIPTPASSTSNSNSGSPVGLGQVSGLPSRAGSPSLSGSRPHGHAHTNSSSNHHHIAHSVRMAFGMTPIHPQPQLPPHSQSYSHPASRGSGSGFNFGFTGYGARSHPVSRSSSPPITLAPLKLRVDSDSEHSGDEKVKVKEESDRVFNLGGRSMPGSRAHSPSLPPNALPPLGPISNSNLSSGSVSTTTSKSTSPSLANVISNPAPESPSSKHHSHSRPPERVELPSFKLFEASLRGDIETLPSSYMGHMLSASNANAGHKSHPHSGPVSPVSVTSLDPDADGGPLPPMSPLSPSLEGSPNIGRGRGVSPMSA</sequence>
<keyword evidence="3" id="KW-0677">Repeat</keyword>
<feature type="region of interest" description="Disordered" evidence="10">
    <location>
        <begin position="55"/>
        <end position="124"/>
    </location>
</feature>
<feature type="compositionally biased region" description="Polar residues" evidence="10">
    <location>
        <begin position="380"/>
        <end position="393"/>
    </location>
</feature>
<feature type="region of interest" description="Disordered" evidence="10">
    <location>
        <begin position="172"/>
        <end position="393"/>
    </location>
</feature>
<feature type="region of interest" description="Disordered" evidence="10">
    <location>
        <begin position="551"/>
        <end position="574"/>
    </location>
</feature>
<keyword evidence="4 9" id="KW-0863">Zinc-finger</keyword>
<feature type="compositionally biased region" description="Low complexity" evidence="10">
    <location>
        <begin position="172"/>
        <end position="183"/>
    </location>
</feature>
<dbReference type="SMART" id="SM00355">
    <property type="entry name" value="ZnF_C2H2"/>
    <property type="match status" value="2"/>
</dbReference>
<accession>A0ABR1K3M3</accession>
<name>A0ABR1K3M3_9AGAR</name>
<feature type="compositionally biased region" description="Polar residues" evidence="10">
    <location>
        <begin position="201"/>
        <end position="210"/>
    </location>
</feature>
<dbReference type="InterPro" id="IPR051007">
    <property type="entry name" value="creA/MIG_C2H2-ZnF"/>
</dbReference>
<feature type="domain" description="C2H2-type" evidence="11">
    <location>
        <begin position="12"/>
        <end position="41"/>
    </location>
</feature>
<keyword evidence="6" id="KW-0805">Transcription regulation</keyword>
<evidence type="ECO:0000313" key="12">
    <source>
        <dbReference type="EMBL" id="KAK7468947.1"/>
    </source>
</evidence>
<evidence type="ECO:0000256" key="5">
    <source>
        <dbReference type="ARBA" id="ARBA00022833"/>
    </source>
</evidence>
<keyword evidence="13" id="KW-1185">Reference proteome</keyword>
<feature type="region of interest" description="Disordered" evidence="10">
    <location>
        <begin position="447"/>
        <end position="467"/>
    </location>
</feature>
<feature type="compositionally biased region" description="Basic residues" evidence="10">
    <location>
        <begin position="306"/>
        <end position="322"/>
    </location>
</feature>
<comment type="caution">
    <text evidence="12">The sequence shown here is derived from an EMBL/GenBank/DDBJ whole genome shotgun (WGS) entry which is preliminary data.</text>
</comment>
<feature type="compositionally biased region" description="Basic residues" evidence="10">
    <location>
        <begin position="450"/>
        <end position="461"/>
    </location>
</feature>
<evidence type="ECO:0000256" key="4">
    <source>
        <dbReference type="ARBA" id="ARBA00022771"/>
    </source>
</evidence>
<feature type="compositionally biased region" description="Basic residues" evidence="10">
    <location>
        <begin position="184"/>
        <end position="193"/>
    </location>
</feature>
<evidence type="ECO:0000256" key="10">
    <source>
        <dbReference type="SAM" id="MobiDB-lite"/>
    </source>
</evidence>
<evidence type="ECO:0000256" key="9">
    <source>
        <dbReference type="PROSITE-ProRule" id="PRU00042"/>
    </source>
</evidence>
<protein>
    <recommendedName>
        <fullName evidence="11">C2H2-type domain-containing protein</fullName>
    </recommendedName>
</protein>
<feature type="region of interest" description="Disordered" evidence="10">
    <location>
        <begin position="479"/>
        <end position="538"/>
    </location>
</feature>
<proteinExistence type="predicted"/>
<feature type="compositionally biased region" description="Low complexity" evidence="10">
    <location>
        <begin position="260"/>
        <end position="283"/>
    </location>
</feature>
<evidence type="ECO:0000256" key="8">
    <source>
        <dbReference type="ARBA" id="ARBA00023242"/>
    </source>
</evidence>
<feature type="compositionally biased region" description="Low complexity" evidence="10">
    <location>
        <begin position="749"/>
        <end position="768"/>
    </location>
</feature>
<evidence type="ECO:0000256" key="2">
    <source>
        <dbReference type="ARBA" id="ARBA00022723"/>
    </source>
</evidence>
<evidence type="ECO:0000313" key="13">
    <source>
        <dbReference type="Proteomes" id="UP001498398"/>
    </source>
</evidence>
<keyword evidence="5" id="KW-0862">Zinc</keyword>
<feature type="region of interest" description="Disordered" evidence="10">
    <location>
        <begin position="738"/>
        <end position="797"/>
    </location>
</feature>
<dbReference type="PANTHER" id="PTHR47428:SF1">
    <property type="entry name" value="REGULATORY PROTEIN MIG1-RELATED"/>
    <property type="match status" value="1"/>
</dbReference>
<keyword evidence="7" id="KW-0804">Transcription</keyword>
<feature type="compositionally biased region" description="Basic residues" evidence="10">
    <location>
        <begin position="74"/>
        <end position="88"/>
    </location>
</feature>
<evidence type="ECO:0000256" key="3">
    <source>
        <dbReference type="ARBA" id="ARBA00022737"/>
    </source>
</evidence>
<reference evidence="12 13" key="1">
    <citation type="submission" date="2024-01" db="EMBL/GenBank/DDBJ databases">
        <title>A draft genome for the cacao thread blight pathogen Marasmiellus scandens.</title>
        <authorList>
            <person name="Baruah I.K."/>
            <person name="Leung J."/>
            <person name="Bukari Y."/>
            <person name="Amoako-Attah I."/>
            <person name="Meinhardt L.W."/>
            <person name="Bailey B.A."/>
            <person name="Cohen S.P."/>
        </authorList>
    </citation>
    <scope>NUCLEOTIDE SEQUENCE [LARGE SCALE GENOMIC DNA]</scope>
    <source>
        <strain evidence="12 13">GH-19</strain>
    </source>
</reference>
<keyword evidence="2" id="KW-0479">Metal-binding</keyword>
<dbReference type="Gene3D" id="3.30.160.60">
    <property type="entry name" value="Classic Zinc Finger"/>
    <property type="match status" value="2"/>
</dbReference>
<feature type="compositionally biased region" description="Basic and acidic residues" evidence="10">
    <location>
        <begin position="607"/>
        <end position="629"/>
    </location>
</feature>